<comment type="subunit">
    <text evidence="2">Heterohexamer of two PFD-alpha type and four PFD-beta type subunits.</text>
</comment>
<proteinExistence type="inferred from homology"/>
<dbReference type="AlphaFoldDB" id="A0A7E4UR53"/>
<dbReference type="Gene3D" id="1.10.287.370">
    <property type="match status" value="1"/>
</dbReference>
<dbReference type="GO" id="GO:0051082">
    <property type="term" value="F:unfolded protein binding"/>
    <property type="evidence" value="ECO:0007669"/>
    <property type="project" value="InterPro"/>
</dbReference>
<evidence type="ECO:0000256" key="1">
    <source>
        <dbReference type="ARBA" id="ARBA00008045"/>
    </source>
</evidence>
<dbReference type="WBParaSite" id="Pan_g11692.t1">
    <property type="protein sequence ID" value="Pan_g11692.t1"/>
    <property type="gene ID" value="Pan_g11692"/>
</dbReference>
<sequence>MADTYDNTVKQAMAETKKATTDGKGKISTFEEFIALKKKAIFITKHMIEKIKETPDDSPVYTRMGRSYLVVSKDDEVKRLENTIVQMNADIKMLESHKFKIELDIAAKQDNMRQMIASMKKK</sequence>
<dbReference type="Pfam" id="PF01920">
    <property type="entry name" value="Prefoldin_2"/>
    <property type="match status" value="1"/>
</dbReference>
<name>A0A7E4UR53_PANRE</name>
<dbReference type="GO" id="GO:0016272">
    <property type="term" value="C:prefoldin complex"/>
    <property type="evidence" value="ECO:0007669"/>
    <property type="project" value="InterPro"/>
</dbReference>
<dbReference type="SUPFAM" id="SSF46579">
    <property type="entry name" value="Prefoldin"/>
    <property type="match status" value="1"/>
</dbReference>
<reference evidence="4" key="1">
    <citation type="journal article" date="2013" name="Genetics">
        <title>The draft genome and transcriptome of Panagrellus redivivus are shaped by the harsh demands of a free-living lifestyle.</title>
        <authorList>
            <person name="Srinivasan J."/>
            <person name="Dillman A.R."/>
            <person name="Macchietto M.G."/>
            <person name="Heikkinen L."/>
            <person name="Lakso M."/>
            <person name="Fracchia K.M."/>
            <person name="Antoshechkin I."/>
            <person name="Mortazavi A."/>
            <person name="Wong G."/>
            <person name="Sternberg P.W."/>
        </authorList>
    </citation>
    <scope>NUCLEOTIDE SEQUENCE [LARGE SCALE GENOMIC DNA]</scope>
    <source>
        <strain evidence="4">MT8872</strain>
    </source>
</reference>
<evidence type="ECO:0000256" key="3">
    <source>
        <dbReference type="SAM" id="Coils"/>
    </source>
</evidence>
<keyword evidence="4" id="KW-1185">Reference proteome</keyword>
<comment type="similarity">
    <text evidence="1">Belongs to the prefoldin subunit beta family.</text>
</comment>
<evidence type="ECO:0000313" key="5">
    <source>
        <dbReference type="WBParaSite" id="Pan_g11692.t1"/>
    </source>
</evidence>
<dbReference type="InterPro" id="IPR009053">
    <property type="entry name" value="Prefoldin"/>
</dbReference>
<evidence type="ECO:0000256" key="2">
    <source>
        <dbReference type="ARBA" id="ARBA00011695"/>
    </source>
</evidence>
<dbReference type="Proteomes" id="UP000492821">
    <property type="component" value="Unassembled WGS sequence"/>
</dbReference>
<organism evidence="4 5">
    <name type="scientific">Panagrellus redivivus</name>
    <name type="common">Microworm</name>
    <dbReference type="NCBI Taxonomy" id="6233"/>
    <lineage>
        <taxon>Eukaryota</taxon>
        <taxon>Metazoa</taxon>
        <taxon>Ecdysozoa</taxon>
        <taxon>Nematoda</taxon>
        <taxon>Chromadorea</taxon>
        <taxon>Rhabditida</taxon>
        <taxon>Tylenchina</taxon>
        <taxon>Panagrolaimomorpha</taxon>
        <taxon>Panagrolaimoidea</taxon>
        <taxon>Panagrolaimidae</taxon>
        <taxon>Panagrellus</taxon>
    </lineage>
</organism>
<dbReference type="InterPro" id="IPR002777">
    <property type="entry name" value="PFD_beta-like"/>
</dbReference>
<dbReference type="GO" id="GO:0006457">
    <property type="term" value="P:protein folding"/>
    <property type="evidence" value="ECO:0007669"/>
    <property type="project" value="InterPro"/>
</dbReference>
<accession>A0A7E4UR53</accession>
<reference evidence="5" key="2">
    <citation type="submission" date="2020-10" db="UniProtKB">
        <authorList>
            <consortium name="WormBaseParasite"/>
        </authorList>
    </citation>
    <scope>IDENTIFICATION</scope>
</reference>
<evidence type="ECO:0000313" key="4">
    <source>
        <dbReference type="Proteomes" id="UP000492821"/>
    </source>
</evidence>
<protein>
    <submittedName>
        <fullName evidence="5">Prefoldin subunit 1</fullName>
    </submittedName>
</protein>
<feature type="coiled-coil region" evidence="3">
    <location>
        <begin position="70"/>
        <end position="97"/>
    </location>
</feature>
<keyword evidence="3" id="KW-0175">Coiled coil</keyword>